<organism evidence="6 7">
    <name type="scientific">Deinococcus cellulosilyticus (strain DSM 18568 / NBRC 106333 / KACC 11606 / 5516J-15)</name>
    <dbReference type="NCBI Taxonomy" id="1223518"/>
    <lineage>
        <taxon>Bacteria</taxon>
        <taxon>Thermotogati</taxon>
        <taxon>Deinococcota</taxon>
        <taxon>Deinococci</taxon>
        <taxon>Deinococcales</taxon>
        <taxon>Deinococcaceae</taxon>
        <taxon>Deinococcus</taxon>
    </lineage>
</organism>
<dbReference type="GO" id="GO:0046872">
    <property type="term" value="F:metal ion binding"/>
    <property type="evidence" value="ECO:0007669"/>
    <property type="project" value="UniProtKB-KW"/>
</dbReference>
<dbReference type="PANTHER" id="PTHR21496">
    <property type="entry name" value="FERREDOXIN-RELATED"/>
    <property type="match status" value="1"/>
</dbReference>
<name>A0A511MWG8_DEIC1</name>
<evidence type="ECO:0000256" key="2">
    <source>
        <dbReference type="ARBA" id="ARBA00022723"/>
    </source>
</evidence>
<keyword evidence="4" id="KW-0411">Iron-sulfur</keyword>
<protein>
    <submittedName>
        <fullName evidence="6">Ferredoxin</fullName>
    </submittedName>
</protein>
<dbReference type="SUPFAM" id="SSF50022">
    <property type="entry name" value="ISP domain"/>
    <property type="match status" value="1"/>
</dbReference>
<dbReference type="PROSITE" id="PS51296">
    <property type="entry name" value="RIESKE"/>
    <property type="match status" value="1"/>
</dbReference>
<evidence type="ECO:0000313" key="6">
    <source>
        <dbReference type="EMBL" id="GEM44912.1"/>
    </source>
</evidence>
<dbReference type="PANTHER" id="PTHR21496:SF23">
    <property type="entry name" value="3-PHENYLPROPIONATE_CINNAMIC ACID DIOXYGENASE FERREDOXIN SUBUNIT"/>
    <property type="match status" value="1"/>
</dbReference>
<keyword evidence="3" id="KW-0408">Iron</keyword>
<evidence type="ECO:0000313" key="7">
    <source>
        <dbReference type="Proteomes" id="UP000321306"/>
    </source>
</evidence>
<dbReference type="Pfam" id="PF00355">
    <property type="entry name" value="Rieske"/>
    <property type="match status" value="1"/>
</dbReference>
<keyword evidence="2" id="KW-0479">Metal-binding</keyword>
<feature type="domain" description="Rieske" evidence="5">
    <location>
        <begin position="6"/>
        <end position="101"/>
    </location>
</feature>
<keyword evidence="1" id="KW-0001">2Fe-2S</keyword>
<evidence type="ECO:0000259" key="5">
    <source>
        <dbReference type="PROSITE" id="PS51296"/>
    </source>
</evidence>
<gene>
    <name evidence="6" type="ORF">DC3_05470</name>
</gene>
<keyword evidence="7" id="KW-1185">Reference proteome</keyword>
<comment type="caution">
    <text evidence="6">The sequence shown here is derived from an EMBL/GenBank/DDBJ whole genome shotgun (WGS) entry which is preliminary data.</text>
</comment>
<dbReference type="EMBL" id="BJXB01000002">
    <property type="protein sequence ID" value="GEM44912.1"/>
    <property type="molecule type" value="Genomic_DNA"/>
</dbReference>
<dbReference type="GO" id="GO:0051537">
    <property type="term" value="F:2 iron, 2 sulfur cluster binding"/>
    <property type="evidence" value="ECO:0007669"/>
    <property type="project" value="UniProtKB-KW"/>
</dbReference>
<accession>A0A511MWG8</accession>
<dbReference type="Proteomes" id="UP000321306">
    <property type="component" value="Unassembled WGS sequence"/>
</dbReference>
<dbReference type="Gene3D" id="2.102.10.10">
    <property type="entry name" value="Rieske [2Fe-2S] iron-sulphur domain"/>
    <property type="match status" value="1"/>
</dbReference>
<dbReference type="CDD" id="cd03528">
    <property type="entry name" value="Rieske_RO_ferredoxin"/>
    <property type="match status" value="1"/>
</dbReference>
<sequence>MRTMRVLVGKISDLPEGSQKSVRVGRQSVLVVNHQDQFYALRNVCTHESVPLEGGRVEDGQITCEAHGARFELATGKATKMPAVKAVRLYKAVVDGEDLYVEEL</sequence>
<dbReference type="InterPro" id="IPR017941">
    <property type="entry name" value="Rieske_2Fe-2S"/>
</dbReference>
<evidence type="ECO:0000256" key="3">
    <source>
        <dbReference type="ARBA" id="ARBA00023004"/>
    </source>
</evidence>
<dbReference type="InterPro" id="IPR036922">
    <property type="entry name" value="Rieske_2Fe-2S_sf"/>
</dbReference>
<proteinExistence type="predicted"/>
<reference evidence="6 7" key="1">
    <citation type="submission" date="2019-07" db="EMBL/GenBank/DDBJ databases">
        <title>Whole genome shotgun sequence of Deinococcus cellulosilyticus NBRC 106333.</title>
        <authorList>
            <person name="Hosoyama A."/>
            <person name="Uohara A."/>
            <person name="Ohji S."/>
            <person name="Ichikawa N."/>
        </authorList>
    </citation>
    <scope>NUCLEOTIDE SEQUENCE [LARGE SCALE GENOMIC DNA]</scope>
    <source>
        <strain evidence="6 7">NBRC 106333</strain>
    </source>
</reference>
<evidence type="ECO:0000256" key="1">
    <source>
        <dbReference type="ARBA" id="ARBA00022714"/>
    </source>
</evidence>
<evidence type="ECO:0000256" key="4">
    <source>
        <dbReference type="ARBA" id="ARBA00023014"/>
    </source>
</evidence>
<dbReference type="AlphaFoldDB" id="A0A511MWG8"/>